<reference evidence="3" key="1">
    <citation type="submission" date="2014-03" db="EMBL/GenBank/DDBJ databases">
        <title>The sialotranscriptome of Amblyomma triste, Amblyomma parvum and Amblyomma cajennense ticks, uncovered by 454-based RNA-seq.</title>
        <authorList>
            <person name="Garcia G.R."/>
            <person name="Gardinassi L.G."/>
            <person name="Ribeiro J.M."/>
            <person name="Anatriello E."/>
            <person name="Ferreira B.R."/>
            <person name="Moreira H.N."/>
            <person name="Mafra C."/>
            <person name="Olegario M.M."/>
            <person name="Szabo P.J."/>
            <person name="Miranda-Santos I.K."/>
            <person name="Maruyama S.R."/>
        </authorList>
    </citation>
    <scope>NUCLEOTIDE SEQUENCE</scope>
    <source>
        <strain evidence="3">Mato Grasso do Sul</strain>
        <tissue evidence="3">Salivary glands</tissue>
    </source>
</reference>
<feature type="region of interest" description="Disordered" evidence="1">
    <location>
        <begin position="121"/>
        <end position="149"/>
    </location>
</feature>
<proteinExistence type="evidence at transcript level"/>
<evidence type="ECO:0000256" key="2">
    <source>
        <dbReference type="SAM" id="SignalP"/>
    </source>
</evidence>
<dbReference type="AlphaFoldDB" id="A0A023G2V5"/>
<sequence>MVAFKAALLLCVLVLPAAYCQSAAEPPRPDINWGKCPQLQPSKEERQQKALVIDTCLEKVPLPDVEHANEVSSVARQPTSSYSVAFCVAQPRRRRVLQQESPPLETLHMVRCASVPSPPPLGAAKGGAASSACFASTPSAPSPNKSSPRESSTLVLLLLLCISLTR</sequence>
<feature type="compositionally biased region" description="Polar residues" evidence="1">
    <location>
        <begin position="137"/>
        <end position="149"/>
    </location>
</feature>
<name>A0A023G2V5_AMBTT</name>
<dbReference type="EMBL" id="GBBM01007436">
    <property type="protein sequence ID" value="JAC27982.1"/>
    <property type="molecule type" value="mRNA"/>
</dbReference>
<protein>
    <submittedName>
        <fullName evidence="3">Putative secreted protein</fullName>
    </submittedName>
</protein>
<evidence type="ECO:0000256" key="1">
    <source>
        <dbReference type="SAM" id="MobiDB-lite"/>
    </source>
</evidence>
<accession>A0A023G2V5</accession>
<organism evidence="3">
    <name type="scientific">Amblyomma triste</name>
    <name type="common">Neotropical tick</name>
    <dbReference type="NCBI Taxonomy" id="251400"/>
    <lineage>
        <taxon>Eukaryota</taxon>
        <taxon>Metazoa</taxon>
        <taxon>Ecdysozoa</taxon>
        <taxon>Arthropoda</taxon>
        <taxon>Chelicerata</taxon>
        <taxon>Arachnida</taxon>
        <taxon>Acari</taxon>
        <taxon>Parasitiformes</taxon>
        <taxon>Ixodida</taxon>
        <taxon>Ixodoidea</taxon>
        <taxon>Ixodidae</taxon>
        <taxon>Amblyomminae</taxon>
        <taxon>Amblyomma</taxon>
    </lineage>
</organism>
<feature type="compositionally biased region" description="Low complexity" evidence="1">
    <location>
        <begin position="122"/>
        <end position="136"/>
    </location>
</feature>
<keyword evidence="2" id="KW-0732">Signal</keyword>
<evidence type="ECO:0000313" key="3">
    <source>
        <dbReference type="EMBL" id="JAC27982.1"/>
    </source>
</evidence>
<feature type="chain" id="PRO_5001518065" evidence="2">
    <location>
        <begin position="25"/>
        <end position="166"/>
    </location>
</feature>
<feature type="signal peptide" evidence="2">
    <location>
        <begin position="1"/>
        <end position="24"/>
    </location>
</feature>